<feature type="region of interest" description="Disordered" evidence="1">
    <location>
        <begin position="368"/>
        <end position="440"/>
    </location>
</feature>
<dbReference type="AlphaFoldDB" id="A0A8H5U076"/>
<evidence type="ECO:0000256" key="1">
    <source>
        <dbReference type="SAM" id="MobiDB-lite"/>
    </source>
</evidence>
<keyword evidence="3" id="KW-1185">Reference proteome</keyword>
<evidence type="ECO:0000313" key="2">
    <source>
        <dbReference type="EMBL" id="KAF5678765.1"/>
    </source>
</evidence>
<organism evidence="2 3">
    <name type="scientific">Fusarium circinatum</name>
    <name type="common">Pitch canker fungus</name>
    <name type="synonym">Gibberella circinata</name>
    <dbReference type="NCBI Taxonomy" id="48490"/>
    <lineage>
        <taxon>Eukaryota</taxon>
        <taxon>Fungi</taxon>
        <taxon>Dikarya</taxon>
        <taxon>Ascomycota</taxon>
        <taxon>Pezizomycotina</taxon>
        <taxon>Sordariomycetes</taxon>
        <taxon>Hypocreomycetidae</taxon>
        <taxon>Hypocreales</taxon>
        <taxon>Nectriaceae</taxon>
        <taxon>Fusarium</taxon>
        <taxon>Fusarium fujikuroi species complex</taxon>
    </lineage>
</organism>
<evidence type="ECO:0000313" key="3">
    <source>
        <dbReference type="Proteomes" id="UP000572754"/>
    </source>
</evidence>
<reference evidence="3" key="1">
    <citation type="journal article" date="2020" name="BMC Genomics">
        <title>Correction to: Identification and distribution of gene clusters required for synthesis of sphingolipid metabolism inhibitors in diverse species of the filamentous fungus Fusarium.</title>
        <authorList>
            <person name="Kim H.S."/>
            <person name="Lohmar J.M."/>
            <person name="Busman M."/>
            <person name="Brown D.W."/>
            <person name="Naumann T.A."/>
            <person name="Divon H.H."/>
            <person name="Lysoe E."/>
            <person name="Uhlig S."/>
            <person name="Proctor R.H."/>
        </authorList>
    </citation>
    <scope>NUCLEOTIDE SEQUENCE [LARGE SCALE GENOMIC DNA]</scope>
    <source>
        <strain evidence="3">NRRL 25331</strain>
    </source>
</reference>
<gene>
    <name evidence="2" type="ORF">FCIRC_6379</name>
</gene>
<sequence>MTDDIRDHYDIRGPQADIVAAILEGRPPQFSNRDARPGFDCLIVVLRRIFSHIMLGPVPAIDWLAASEKENPILRFAWGLFSDGKAEVESAIKARYKVFDELPSKGLDHQYSFEELCNSSLMNKTFWSQSEFRLIGNLVDIDTRELIEVSHDELADESLLKLNHAEHPGQPLHEVINQFFGVLTKNEKQLLSQPHNPRIVRVMYTPSPDDTIRFAYDKLRGLQIPMMEFDPNDPRNAVIKGWIGYSLLAVVRLRDGPHSTEFVRTYGDRGENLTGEREPPSIVNNTWSINDRHGKYMLFYGVVTDDPELPIARFPEVSAPMMTENDAQMMKRMESFLDSVMLEDSHQQLQLTPPASSIPKLPLTEEREDGQTLPFGGQLQHETSHPASGNAHDGVPQDTKAEKRKRKRANRKRRRDAQGDEVEDRQPPGPPKGPDASTSA</sequence>
<proteinExistence type="predicted"/>
<protein>
    <submittedName>
        <fullName evidence="2">Uncharacterized protein</fullName>
    </submittedName>
</protein>
<comment type="caution">
    <text evidence="2">The sequence shown here is derived from an EMBL/GenBank/DDBJ whole genome shotgun (WGS) entry which is preliminary data.</text>
</comment>
<feature type="compositionally biased region" description="Basic residues" evidence="1">
    <location>
        <begin position="402"/>
        <end position="415"/>
    </location>
</feature>
<name>A0A8H5U076_FUSCI</name>
<accession>A0A8H5U076</accession>
<dbReference type="EMBL" id="JAAQPE010000209">
    <property type="protein sequence ID" value="KAF5678765.1"/>
    <property type="molecule type" value="Genomic_DNA"/>
</dbReference>
<reference evidence="2 3" key="2">
    <citation type="submission" date="2020-05" db="EMBL/GenBank/DDBJ databases">
        <title>Identification and distribution of gene clusters putatively required for synthesis of sphingolipid metabolism inhibitors in phylogenetically diverse species of the filamentous fungus Fusarium.</title>
        <authorList>
            <person name="Kim H.-S."/>
            <person name="Busman M."/>
            <person name="Brown D.W."/>
            <person name="Divon H."/>
            <person name="Uhlig S."/>
            <person name="Proctor R.H."/>
        </authorList>
    </citation>
    <scope>NUCLEOTIDE SEQUENCE [LARGE SCALE GENOMIC DNA]</scope>
    <source>
        <strain evidence="2 3">NRRL 25331</strain>
    </source>
</reference>
<dbReference type="Proteomes" id="UP000572754">
    <property type="component" value="Unassembled WGS sequence"/>
</dbReference>